<dbReference type="PANTHER" id="PTHR12775">
    <property type="entry name" value="PROTEIN C20ORF43 HOMOLOG"/>
    <property type="match status" value="1"/>
</dbReference>
<evidence type="ECO:0000313" key="3">
    <source>
        <dbReference type="Proteomes" id="UP001189429"/>
    </source>
</evidence>
<evidence type="ECO:0000256" key="1">
    <source>
        <dbReference type="SAM" id="MobiDB-lite"/>
    </source>
</evidence>
<dbReference type="Pfam" id="PF04641">
    <property type="entry name" value="Rtf2"/>
    <property type="match status" value="1"/>
</dbReference>
<evidence type="ECO:0000313" key="2">
    <source>
        <dbReference type="EMBL" id="CAK0889469.1"/>
    </source>
</evidence>
<evidence type="ECO:0008006" key="4">
    <source>
        <dbReference type="Google" id="ProtNLM"/>
    </source>
</evidence>
<protein>
    <recommendedName>
        <fullName evidence="4">Replication termination factor 2</fullName>
    </recommendedName>
</protein>
<dbReference type="EMBL" id="CAUYUJ010019215">
    <property type="protein sequence ID" value="CAK0889469.1"/>
    <property type="molecule type" value="Genomic_DNA"/>
</dbReference>
<comment type="caution">
    <text evidence="2">The sequence shown here is derived from an EMBL/GenBank/DDBJ whole genome shotgun (WGS) entry which is preliminary data.</text>
</comment>
<dbReference type="Proteomes" id="UP001189429">
    <property type="component" value="Unassembled WGS sequence"/>
</dbReference>
<sequence length="280" mass="30376">MGGDGGQVIDRATMVRTKGYGLTKSAGDRYAASLGEMANYTQQLFEDRGMGALERHRTRMSQCFLSQQALCEPVVACRLGNLYNKEAFIGALLNKKLPSRLSHIRALKDVKQCTLSWATEEGERRMVDPVTREILDTGGSRAVLIWPSGVVVSVKTLAELKIKECPVTGTAFDPDKDVIALAPNEEELQRLHDKLPAQTKKRMAAAMEGAALGEPAAAVAQACEQPAAKRSKPTAGEEVFRENAAKSETYKKLFNPDLGPGLTGTRDPLGTPCYNRGPKV</sequence>
<organism evidence="2 3">
    <name type="scientific">Prorocentrum cordatum</name>
    <dbReference type="NCBI Taxonomy" id="2364126"/>
    <lineage>
        <taxon>Eukaryota</taxon>
        <taxon>Sar</taxon>
        <taxon>Alveolata</taxon>
        <taxon>Dinophyceae</taxon>
        <taxon>Prorocentrales</taxon>
        <taxon>Prorocentraceae</taxon>
        <taxon>Prorocentrum</taxon>
    </lineage>
</organism>
<keyword evidence="3" id="KW-1185">Reference proteome</keyword>
<reference evidence="2" key="1">
    <citation type="submission" date="2023-10" db="EMBL/GenBank/DDBJ databases">
        <authorList>
            <person name="Chen Y."/>
            <person name="Shah S."/>
            <person name="Dougan E. K."/>
            <person name="Thang M."/>
            <person name="Chan C."/>
        </authorList>
    </citation>
    <scope>NUCLEOTIDE SEQUENCE [LARGE SCALE GENOMIC DNA]</scope>
</reference>
<proteinExistence type="predicted"/>
<dbReference type="InterPro" id="IPR006735">
    <property type="entry name" value="Rtf2"/>
</dbReference>
<dbReference type="PANTHER" id="PTHR12775:SF0">
    <property type="entry name" value="REPLICATION TERMINATION FACTOR 2"/>
    <property type="match status" value="1"/>
</dbReference>
<feature type="region of interest" description="Disordered" evidence="1">
    <location>
        <begin position="250"/>
        <end position="280"/>
    </location>
</feature>
<name>A0ABN9WS02_9DINO</name>
<accession>A0ABN9WS02</accession>
<gene>
    <name evidence="2" type="ORF">PCOR1329_LOCUS69985</name>
</gene>